<dbReference type="AlphaFoldDB" id="A0A8C2WIE1"/>
<protein>
    <submittedName>
        <fullName evidence="1">Uncharacterized protein</fullName>
    </submittedName>
</protein>
<organism evidence="1 2">
    <name type="scientific">Cyclopterus lumpus</name>
    <name type="common">Lumpsucker</name>
    <dbReference type="NCBI Taxonomy" id="8103"/>
    <lineage>
        <taxon>Eukaryota</taxon>
        <taxon>Metazoa</taxon>
        <taxon>Chordata</taxon>
        <taxon>Craniata</taxon>
        <taxon>Vertebrata</taxon>
        <taxon>Euteleostomi</taxon>
        <taxon>Actinopterygii</taxon>
        <taxon>Neopterygii</taxon>
        <taxon>Teleostei</taxon>
        <taxon>Neoteleostei</taxon>
        <taxon>Acanthomorphata</taxon>
        <taxon>Eupercaria</taxon>
        <taxon>Perciformes</taxon>
        <taxon>Cottioidei</taxon>
        <taxon>Cottales</taxon>
        <taxon>Cyclopteridae</taxon>
        <taxon>Cyclopterus</taxon>
    </lineage>
</organism>
<dbReference type="InterPro" id="IPR027417">
    <property type="entry name" value="P-loop_NTPase"/>
</dbReference>
<dbReference type="SUPFAM" id="SSF52540">
    <property type="entry name" value="P-loop containing nucleoside triphosphate hydrolases"/>
    <property type="match status" value="1"/>
</dbReference>
<proteinExistence type="predicted"/>
<dbReference type="Ensembl" id="ENSCLMT00005004261.1">
    <property type="protein sequence ID" value="ENSCLMP00005003924.1"/>
    <property type="gene ID" value="ENSCLMG00005002208.1"/>
</dbReference>
<accession>A0A8C2WIE1</accession>
<dbReference type="Gene3D" id="3.40.50.300">
    <property type="entry name" value="P-loop containing nucleotide triphosphate hydrolases"/>
    <property type="match status" value="1"/>
</dbReference>
<reference evidence="1" key="1">
    <citation type="submission" date="2025-08" db="UniProtKB">
        <authorList>
            <consortium name="Ensembl"/>
        </authorList>
    </citation>
    <scope>IDENTIFICATION</scope>
</reference>
<evidence type="ECO:0000313" key="2">
    <source>
        <dbReference type="Proteomes" id="UP000694565"/>
    </source>
</evidence>
<sequence>HAQSRATFSFYIQYRGILLPPIAHSTESLQYAEDFSVEDSDVFAVTYPKSGTVSFSQLLPYSLERWCTFVNRYKEQASGRFLIGNIKVCVGFM</sequence>
<name>A0A8C2WIE1_CYCLU</name>
<keyword evidence="2" id="KW-1185">Reference proteome</keyword>
<reference evidence="1" key="2">
    <citation type="submission" date="2025-09" db="UniProtKB">
        <authorList>
            <consortium name="Ensembl"/>
        </authorList>
    </citation>
    <scope>IDENTIFICATION</scope>
</reference>
<dbReference type="Proteomes" id="UP000694565">
    <property type="component" value="Unplaced"/>
</dbReference>
<evidence type="ECO:0000313" key="1">
    <source>
        <dbReference type="Ensembl" id="ENSCLMP00005003924.1"/>
    </source>
</evidence>
<dbReference type="GeneTree" id="ENSGT00940000177393"/>